<dbReference type="GO" id="GO:0000160">
    <property type="term" value="P:phosphorelay signal transduction system"/>
    <property type="evidence" value="ECO:0007669"/>
    <property type="project" value="InterPro"/>
</dbReference>
<dbReference type="EMBL" id="QURN01000005">
    <property type="protein sequence ID" value="RFC68199.1"/>
    <property type="molecule type" value="Genomic_DNA"/>
</dbReference>
<keyword evidence="1 4" id="KW-0597">Phosphoprotein</keyword>
<comment type="caution">
    <text evidence="6">The sequence shown here is derived from an EMBL/GenBank/DDBJ whole genome shotgun (WGS) entry which is preliminary data.</text>
</comment>
<evidence type="ECO:0000256" key="2">
    <source>
        <dbReference type="ARBA" id="ARBA00023015"/>
    </source>
</evidence>
<dbReference type="Proteomes" id="UP000262379">
    <property type="component" value="Unassembled WGS sequence"/>
</dbReference>
<proteinExistence type="predicted"/>
<sequence>MNAQPMKILIVEDEALLALELESLIEEAGHNVAGWAPGVKEAMGIIESTPIDLAFIDVQLRDGGSGIDVARHLGRFPSIYYVFLTANPKRLPEDLAGACGVIAKPYSINGLLTSLQYLEQGIRRPPPAVAQPESFTLASRLSSAWAAG</sequence>
<evidence type="ECO:0000256" key="4">
    <source>
        <dbReference type="PROSITE-ProRule" id="PRU00169"/>
    </source>
</evidence>
<dbReference type="InterPro" id="IPR011006">
    <property type="entry name" value="CheY-like_superfamily"/>
</dbReference>
<evidence type="ECO:0000256" key="3">
    <source>
        <dbReference type="ARBA" id="ARBA00023163"/>
    </source>
</evidence>
<dbReference type="SMART" id="SM00448">
    <property type="entry name" value="REC"/>
    <property type="match status" value="1"/>
</dbReference>
<evidence type="ECO:0000313" key="6">
    <source>
        <dbReference type="EMBL" id="RFC68199.1"/>
    </source>
</evidence>
<protein>
    <submittedName>
        <fullName evidence="6">Response regulator</fullName>
    </submittedName>
</protein>
<feature type="domain" description="Response regulatory" evidence="5">
    <location>
        <begin position="7"/>
        <end position="119"/>
    </location>
</feature>
<dbReference type="SUPFAM" id="SSF52172">
    <property type="entry name" value="CheY-like"/>
    <property type="match status" value="1"/>
</dbReference>
<dbReference type="Pfam" id="PF00072">
    <property type="entry name" value="Response_reg"/>
    <property type="match status" value="1"/>
</dbReference>
<keyword evidence="3" id="KW-0804">Transcription</keyword>
<dbReference type="PANTHER" id="PTHR44591">
    <property type="entry name" value="STRESS RESPONSE REGULATOR PROTEIN 1"/>
    <property type="match status" value="1"/>
</dbReference>
<evidence type="ECO:0000259" key="5">
    <source>
        <dbReference type="PROSITE" id="PS50110"/>
    </source>
</evidence>
<name>A0A371XG48_9HYPH</name>
<dbReference type="PROSITE" id="PS50110">
    <property type="entry name" value="RESPONSE_REGULATORY"/>
    <property type="match status" value="1"/>
</dbReference>
<dbReference type="AlphaFoldDB" id="A0A371XG48"/>
<accession>A0A371XG48</accession>
<feature type="modified residue" description="4-aspartylphosphate" evidence="4">
    <location>
        <position position="57"/>
    </location>
</feature>
<gene>
    <name evidence="6" type="ORF">DY251_07970</name>
</gene>
<keyword evidence="2" id="KW-0805">Transcription regulation</keyword>
<dbReference type="InterPro" id="IPR001789">
    <property type="entry name" value="Sig_transdc_resp-reg_receiver"/>
</dbReference>
<dbReference type="Gene3D" id="3.40.50.2300">
    <property type="match status" value="1"/>
</dbReference>
<evidence type="ECO:0000313" key="7">
    <source>
        <dbReference type="Proteomes" id="UP000262379"/>
    </source>
</evidence>
<evidence type="ECO:0000256" key="1">
    <source>
        <dbReference type="ARBA" id="ARBA00022553"/>
    </source>
</evidence>
<dbReference type="InterPro" id="IPR050595">
    <property type="entry name" value="Bact_response_regulator"/>
</dbReference>
<reference evidence="7" key="1">
    <citation type="submission" date="2018-08" db="EMBL/GenBank/DDBJ databases">
        <authorList>
            <person name="Im W.T."/>
        </authorList>
    </citation>
    <scope>NUCLEOTIDE SEQUENCE [LARGE SCALE GENOMIC DNA]</scope>
    <source>
        <strain evidence="7">LA-28</strain>
    </source>
</reference>
<organism evidence="6 7">
    <name type="scientific">Mesorhizobium denitrificans</name>
    <dbReference type="NCBI Taxonomy" id="2294114"/>
    <lineage>
        <taxon>Bacteria</taxon>
        <taxon>Pseudomonadati</taxon>
        <taxon>Pseudomonadota</taxon>
        <taxon>Alphaproteobacteria</taxon>
        <taxon>Hyphomicrobiales</taxon>
        <taxon>Phyllobacteriaceae</taxon>
        <taxon>Mesorhizobium</taxon>
    </lineage>
</organism>
<dbReference type="RefSeq" id="WP_116623342.1">
    <property type="nucleotide sequence ID" value="NZ_QURN01000005.1"/>
</dbReference>
<keyword evidence="7" id="KW-1185">Reference proteome</keyword>
<dbReference type="PANTHER" id="PTHR44591:SF3">
    <property type="entry name" value="RESPONSE REGULATORY DOMAIN-CONTAINING PROTEIN"/>
    <property type="match status" value="1"/>
</dbReference>